<dbReference type="InterPro" id="IPR045322">
    <property type="entry name" value="HECTD1/TRIP12-like"/>
</dbReference>
<dbReference type="Proteomes" id="UP000053815">
    <property type="component" value="Unassembled WGS sequence"/>
</dbReference>
<keyword evidence="9" id="KW-0436">Ligase</keyword>
<dbReference type="EMBL" id="DF836463">
    <property type="protein sequence ID" value="GAN07743.1"/>
    <property type="molecule type" value="Genomic_DNA"/>
</dbReference>
<dbReference type="SUPFAM" id="SSF48371">
    <property type="entry name" value="ARM repeat"/>
    <property type="match status" value="1"/>
</dbReference>
<feature type="region of interest" description="Disordered" evidence="7">
    <location>
        <begin position="835"/>
        <end position="858"/>
    </location>
</feature>
<feature type="active site" description="Glycyl thioester intermediate" evidence="6">
    <location>
        <position position="1727"/>
    </location>
</feature>
<feature type="compositionally biased region" description="Acidic residues" evidence="7">
    <location>
        <begin position="1120"/>
        <end position="1131"/>
    </location>
</feature>
<name>A0A0C9MZP0_9FUNG</name>
<feature type="compositionally biased region" description="Basic and acidic residues" evidence="7">
    <location>
        <begin position="766"/>
        <end position="777"/>
    </location>
</feature>
<dbReference type="OrthoDB" id="423283at2759"/>
<comment type="catalytic activity">
    <reaction evidence="1">
        <text>S-ubiquitinyl-[E2 ubiquitin-conjugating enzyme]-L-cysteine + [acceptor protein]-L-lysine = [E2 ubiquitin-conjugating enzyme]-L-cysteine + N(6)-ubiquitinyl-[acceptor protein]-L-lysine.</text>
        <dbReference type="EC" id="2.3.2.26"/>
    </reaction>
</comment>
<keyword evidence="5 6" id="KW-0833">Ubl conjugation pathway</keyword>
<dbReference type="GO" id="GO:0016607">
    <property type="term" value="C:nuclear speck"/>
    <property type="evidence" value="ECO:0007669"/>
    <property type="project" value="TreeGrafter"/>
</dbReference>
<dbReference type="InterPro" id="IPR057948">
    <property type="entry name" value="TPR_TRIP12_N"/>
</dbReference>
<gene>
    <name evidence="9" type="ORF">MAM1_0174d07246</name>
</gene>
<sequence>MEQKSKASKRTTRKGSTSNTTSQQPNTTTTATTSRYSLRNKKGSLSATTSAAANTTCTSKTTRSQKRKLEPGQQAQITIDKKKPKMDYSTTTTSSNKGKQKAESKTTTAKKMKQDDTLDNYNNDNHDDEVQADEDDDDDQIDPMHFDHQEQEQEDDDNASFTSSHNEDDDEDKDQHGDHQDEQEEEEEEEDDEDDDEDEDDEENEMSRVRRTLGLHMQGLFGGMMSSDFGRFKSILTSLKNNDDPTIQLIALQELAEILSVSSEDNLAGYFSSDSFARELVRIMKGPDDMLSQMGDGGDDMDQDMMLALAMSEGLSGGNPEVMLLACRCISNLLEAMPTAVTSIVSHGAIRVLCQKLKSIQYIDLAEQALYALEKISAQLPRAVVHEGGLGAALMYFDFFSIHAQRTALRTASNCMRGLDLESFPQVMEVVPTLMNTTSYSDRSVVELSCLCWVRIAESYRSNKECLERAISVNLLQALYGLLPIPGNANAVHQATCQDLLRIFRSIAKASPQLAFELLKLDMVEGLCHIVLGTTATPSAQQHITLDSKWRDSIPTVMKIIVDLLPPLPKDDMFSSRRFRSVTSRTHASSSSGAATVEATTSVDSRITWFNEHPHVMLKLDSILFPLVLDIYASTVNLRVRQLVTHTCVKLLQFSSADTLNEVLKDVSLSSFLSGILTRQEHPVLLIDALYQTELLIKKLPKVYPFLFEREGVLHEIESISKLPLTEEAAPAAPQQQTPTADQPATATQPSQDNTTVDESDGTTTDADKQASKTTKEDQDDDDEDEDESESDVNGKATSGSSSATTKPSSSAAAQRQPRMLDSHGLQAMMRNHQLLQQQQQQHRHRHHSLENEKGVGRGSTRKYIIQLAQHFVENYFYQQQDSRGSSLKEILQFTHDILHPTGDDPASEQALMRLSGYLRDSIMGISSFELINSGLMKALLAYLTSNDGTLKAPLQDRVEAFERIFVQQPDVDTEGNNALKKLVVRLQEILSRFETFEVVTPLESTANDSLRNPTSMLAKQLRLRLSGTSDDIPSSFKQLMVSTHAVATFRVLEDYLLARISTTSILCDMEDDNEDQDEDEEDEERLIIDRDGMDIDEEEDPMEHADTVMSETMVVNKEDTEEDEQDEPVQEEPTCTTSKESRATHATNSSSSSSSDPANNKEKKDGEWKIRFSMNGTTISNDSTVYAAVHQHEISTGNTSPIGRNIWASSHPISFERVWVRHSEQDQKVAVVSQLSDITRPKELKEDSTCFQVLLLLKALSPAISKRTNGITPQDFVNRKLTAKANRQLEEPLIVASSCLPTWLYWLMSETPFLFPFETRYLFIQSTSFGYARLIARWQSLQMRNNTQNGPRNDTADQQPVLGRMERQKVRIMRTQMLESAVKILDLFGSSPTVLEIEYMGEEGTGMGPTLEFYAATSKEFSKHSLNMWRGSHKAEKGHVEAPFGLFPKTCVKPGSRSAKKVNHLFKTLGQFIAKGLLDFRILDIPFSPAFFKVALDHVEPSPALLMEIDPQLAKSIRMLTSYVEQKRSIYQDDSKTLAEKSAAAKNIQVDGAKLEDLCLDFTLPGDSSYELKTGGSDIAVTINNVEEYIDLVQDAIAGSGISQQINAFREGFNGLFAIDDLKLLTHVELVSLFGKASEDWSYATLANTIRADHGFTMESEPVRFLLEILSNLSDEEKRQFLQFTTGSPRLPIGGWKALRPVFTVVCKIPEAPLTPDDYLPSVMTCANYFKMPAYSAKDVMLERLLTSMKEGQSSFLLS</sequence>
<dbReference type="Pfam" id="PF00632">
    <property type="entry name" value="HECT"/>
    <property type="match status" value="1"/>
</dbReference>
<feature type="compositionally biased region" description="Polar residues" evidence="7">
    <location>
        <begin position="88"/>
        <end position="97"/>
    </location>
</feature>
<feature type="region of interest" description="Disordered" evidence="7">
    <location>
        <begin position="1069"/>
        <end position="1168"/>
    </location>
</feature>
<evidence type="ECO:0000256" key="2">
    <source>
        <dbReference type="ARBA" id="ARBA00006331"/>
    </source>
</evidence>
<evidence type="ECO:0000256" key="1">
    <source>
        <dbReference type="ARBA" id="ARBA00000885"/>
    </source>
</evidence>
<feature type="region of interest" description="Disordered" evidence="7">
    <location>
        <begin position="728"/>
        <end position="818"/>
    </location>
</feature>
<feature type="compositionally biased region" description="Low complexity" evidence="7">
    <location>
        <begin position="44"/>
        <end position="62"/>
    </location>
</feature>
<feature type="compositionally biased region" description="Acidic residues" evidence="7">
    <location>
        <begin position="1069"/>
        <end position="1085"/>
    </location>
</feature>
<dbReference type="PROSITE" id="PS50237">
    <property type="entry name" value="HECT"/>
    <property type="match status" value="1"/>
</dbReference>
<feature type="compositionally biased region" description="Acidic residues" evidence="7">
    <location>
        <begin position="181"/>
        <end position="204"/>
    </location>
</feature>
<feature type="compositionally biased region" description="Low complexity" evidence="7">
    <location>
        <begin position="795"/>
        <end position="814"/>
    </location>
</feature>
<feature type="compositionally biased region" description="Acidic residues" evidence="7">
    <location>
        <begin position="778"/>
        <end position="791"/>
    </location>
</feature>
<keyword evidence="10" id="KW-1185">Reference proteome</keyword>
<reference evidence="9" key="1">
    <citation type="submission" date="2014-09" db="EMBL/GenBank/DDBJ databases">
        <title>Draft genome sequence of an oleaginous Mucoromycotina fungus Mucor ambiguus NBRC6742.</title>
        <authorList>
            <person name="Takeda I."/>
            <person name="Yamane N."/>
            <person name="Morita T."/>
            <person name="Tamano K."/>
            <person name="Machida M."/>
            <person name="Baker S."/>
            <person name="Koike H."/>
        </authorList>
    </citation>
    <scope>NUCLEOTIDE SEQUENCE</scope>
    <source>
        <strain evidence="9">NBRC 6742</strain>
    </source>
</reference>
<evidence type="ECO:0000256" key="6">
    <source>
        <dbReference type="PROSITE-ProRule" id="PRU00104"/>
    </source>
</evidence>
<feature type="compositionally biased region" description="Basic residues" evidence="7">
    <location>
        <begin position="1"/>
        <end position="13"/>
    </location>
</feature>
<dbReference type="InterPro" id="IPR016024">
    <property type="entry name" value="ARM-type_fold"/>
</dbReference>
<feature type="region of interest" description="Disordered" evidence="7">
    <location>
        <begin position="1"/>
        <end position="206"/>
    </location>
</feature>
<dbReference type="PANTHER" id="PTHR45670:SF1">
    <property type="entry name" value="E3 UBIQUITIN-PROTEIN LIGASE HECTD1"/>
    <property type="match status" value="1"/>
</dbReference>
<proteinExistence type="inferred from homology"/>
<evidence type="ECO:0000313" key="9">
    <source>
        <dbReference type="EMBL" id="GAN07743.1"/>
    </source>
</evidence>
<dbReference type="SUPFAM" id="SSF56204">
    <property type="entry name" value="Hect, E3 ligase catalytic domain"/>
    <property type="match status" value="1"/>
</dbReference>
<dbReference type="InterPro" id="IPR000569">
    <property type="entry name" value="HECT_dom"/>
</dbReference>
<dbReference type="SMART" id="SM00119">
    <property type="entry name" value="HECTc"/>
    <property type="match status" value="1"/>
</dbReference>
<evidence type="ECO:0000256" key="5">
    <source>
        <dbReference type="ARBA" id="ARBA00022786"/>
    </source>
</evidence>
<feature type="compositionally biased region" description="Low complexity" evidence="7">
    <location>
        <begin position="16"/>
        <end position="34"/>
    </location>
</feature>
<dbReference type="GO" id="GO:0016874">
    <property type="term" value="F:ligase activity"/>
    <property type="evidence" value="ECO:0007669"/>
    <property type="project" value="UniProtKB-KW"/>
</dbReference>
<feature type="domain" description="HECT" evidence="8">
    <location>
        <begin position="1396"/>
        <end position="1760"/>
    </location>
</feature>
<dbReference type="Gene3D" id="3.90.1750.10">
    <property type="entry name" value="Hect, E3 ligase catalytic domains"/>
    <property type="match status" value="1"/>
</dbReference>
<dbReference type="InterPro" id="IPR035983">
    <property type="entry name" value="Hect_E3_ubiquitin_ligase"/>
</dbReference>
<dbReference type="EC" id="2.3.2.26" evidence="3"/>
<dbReference type="GO" id="GO:0061630">
    <property type="term" value="F:ubiquitin protein ligase activity"/>
    <property type="evidence" value="ECO:0007669"/>
    <property type="project" value="UniProtKB-EC"/>
</dbReference>
<comment type="similarity">
    <text evidence="2">Belongs to the UPL family. K-HECT subfamily.</text>
</comment>
<dbReference type="STRING" id="91626.A0A0C9MZP0"/>
<evidence type="ECO:0000259" key="8">
    <source>
        <dbReference type="PROSITE" id="PS50237"/>
    </source>
</evidence>
<dbReference type="PANTHER" id="PTHR45670">
    <property type="entry name" value="E3 UBIQUITIN-PROTEIN LIGASE TRIP12"/>
    <property type="match status" value="1"/>
</dbReference>
<evidence type="ECO:0000256" key="7">
    <source>
        <dbReference type="SAM" id="MobiDB-lite"/>
    </source>
</evidence>
<evidence type="ECO:0000313" key="10">
    <source>
        <dbReference type="Proteomes" id="UP000053815"/>
    </source>
</evidence>
<dbReference type="Gene3D" id="3.30.2410.10">
    <property type="entry name" value="Hect, E3 ligase catalytic domain"/>
    <property type="match status" value="1"/>
</dbReference>
<protein>
    <recommendedName>
        <fullName evidence="3">HECT-type E3 ubiquitin transferase</fullName>
        <ecNumber evidence="3">2.3.2.26</ecNumber>
    </recommendedName>
</protein>
<dbReference type="Gene3D" id="1.25.10.10">
    <property type="entry name" value="Leucine-rich Repeat Variant"/>
    <property type="match status" value="1"/>
</dbReference>
<evidence type="ECO:0000256" key="4">
    <source>
        <dbReference type="ARBA" id="ARBA00022679"/>
    </source>
</evidence>
<feature type="compositionally biased region" description="Acidic residues" evidence="7">
    <location>
        <begin position="130"/>
        <end position="141"/>
    </location>
</feature>
<dbReference type="Pfam" id="PF25579">
    <property type="entry name" value="TPR_TRIP12_N"/>
    <property type="match status" value="2"/>
</dbReference>
<keyword evidence="4" id="KW-0808">Transferase</keyword>
<feature type="compositionally biased region" description="Basic and acidic residues" evidence="7">
    <location>
        <begin position="142"/>
        <end position="151"/>
    </location>
</feature>
<dbReference type="InterPro" id="IPR011989">
    <property type="entry name" value="ARM-like"/>
</dbReference>
<dbReference type="GO" id="GO:0043161">
    <property type="term" value="P:proteasome-mediated ubiquitin-dependent protein catabolic process"/>
    <property type="evidence" value="ECO:0007669"/>
    <property type="project" value="TreeGrafter"/>
</dbReference>
<feature type="compositionally biased region" description="Low complexity" evidence="7">
    <location>
        <begin position="728"/>
        <end position="750"/>
    </location>
</feature>
<evidence type="ECO:0000256" key="3">
    <source>
        <dbReference type="ARBA" id="ARBA00012485"/>
    </source>
</evidence>
<organism evidence="9">
    <name type="scientific">Mucor ambiguus</name>
    <dbReference type="NCBI Taxonomy" id="91626"/>
    <lineage>
        <taxon>Eukaryota</taxon>
        <taxon>Fungi</taxon>
        <taxon>Fungi incertae sedis</taxon>
        <taxon>Mucoromycota</taxon>
        <taxon>Mucoromycotina</taxon>
        <taxon>Mucoromycetes</taxon>
        <taxon>Mucorales</taxon>
        <taxon>Mucorineae</taxon>
        <taxon>Mucoraceae</taxon>
        <taxon>Mucor</taxon>
    </lineage>
</organism>
<dbReference type="GO" id="GO:0000209">
    <property type="term" value="P:protein polyubiquitination"/>
    <property type="evidence" value="ECO:0007669"/>
    <property type="project" value="TreeGrafter"/>
</dbReference>
<accession>A0A0C9MZP0</accession>